<dbReference type="EMBL" id="JACXVP010000004">
    <property type="protein sequence ID" value="KAG5610348.1"/>
    <property type="molecule type" value="Genomic_DNA"/>
</dbReference>
<accession>A0A9J5ZFU3</accession>
<evidence type="ECO:0000313" key="1">
    <source>
        <dbReference type="EMBL" id="KAG5610348.1"/>
    </source>
</evidence>
<reference evidence="1 2" key="1">
    <citation type="submission" date="2020-09" db="EMBL/GenBank/DDBJ databases">
        <title>De no assembly of potato wild relative species, Solanum commersonii.</title>
        <authorList>
            <person name="Cho K."/>
        </authorList>
    </citation>
    <scope>NUCLEOTIDE SEQUENCE [LARGE SCALE GENOMIC DNA]</scope>
    <source>
        <strain evidence="1">LZ3.2</strain>
        <tissue evidence="1">Leaf</tissue>
    </source>
</reference>
<sequence length="203" mass="23001">METGFWDVIGIWARLDYLVHAFDTNHSASLVEIANQLGDPPFGRFHRYLALSFSIYCFAELLGDTLTAPFHHRFDPFFQGLTHWNKSKTQVQQFKKDVSSSATQDSIMDAHNKTQFTYAKIHCALKDSSCDSPLSKNLMFTILGSNASSSSTIVFKCPHTKNDSIFTHNELARIFQSAFVSTHSRSLRSFKACNRAEYKGMII</sequence>
<protein>
    <submittedName>
        <fullName evidence="1">Uncharacterized protein</fullName>
    </submittedName>
</protein>
<evidence type="ECO:0000313" key="2">
    <source>
        <dbReference type="Proteomes" id="UP000824120"/>
    </source>
</evidence>
<keyword evidence="2" id="KW-1185">Reference proteome</keyword>
<dbReference type="Proteomes" id="UP000824120">
    <property type="component" value="Chromosome 4"/>
</dbReference>
<comment type="caution">
    <text evidence="1">The sequence shown here is derived from an EMBL/GenBank/DDBJ whole genome shotgun (WGS) entry which is preliminary data.</text>
</comment>
<name>A0A9J5ZFU3_SOLCO</name>
<gene>
    <name evidence="1" type="ORF">H5410_021629</name>
</gene>
<organism evidence="1 2">
    <name type="scientific">Solanum commersonii</name>
    <name type="common">Commerson's wild potato</name>
    <name type="synonym">Commerson's nightshade</name>
    <dbReference type="NCBI Taxonomy" id="4109"/>
    <lineage>
        <taxon>Eukaryota</taxon>
        <taxon>Viridiplantae</taxon>
        <taxon>Streptophyta</taxon>
        <taxon>Embryophyta</taxon>
        <taxon>Tracheophyta</taxon>
        <taxon>Spermatophyta</taxon>
        <taxon>Magnoliopsida</taxon>
        <taxon>eudicotyledons</taxon>
        <taxon>Gunneridae</taxon>
        <taxon>Pentapetalae</taxon>
        <taxon>asterids</taxon>
        <taxon>lamiids</taxon>
        <taxon>Solanales</taxon>
        <taxon>Solanaceae</taxon>
        <taxon>Solanoideae</taxon>
        <taxon>Solaneae</taxon>
        <taxon>Solanum</taxon>
    </lineage>
</organism>
<dbReference type="AlphaFoldDB" id="A0A9J5ZFU3"/>
<proteinExistence type="predicted"/>